<evidence type="ECO:0000256" key="1">
    <source>
        <dbReference type="ARBA" id="ARBA00004370"/>
    </source>
</evidence>
<dbReference type="PRINTS" id="PR00205">
    <property type="entry name" value="CADHERIN"/>
</dbReference>
<dbReference type="GO" id="GO:0007156">
    <property type="term" value="P:homophilic cell adhesion via plasma membrane adhesion molecules"/>
    <property type="evidence" value="ECO:0007669"/>
    <property type="project" value="InterPro"/>
</dbReference>
<comment type="subcellular location">
    <subcellularLocation>
        <location evidence="1">Membrane</location>
    </subcellularLocation>
</comment>
<dbReference type="CDD" id="cd11304">
    <property type="entry name" value="Cadherin_repeat"/>
    <property type="match status" value="6"/>
</dbReference>
<keyword evidence="2 9" id="KW-0812">Transmembrane</keyword>
<feature type="signal peptide" evidence="10">
    <location>
        <begin position="1"/>
        <end position="25"/>
    </location>
</feature>
<evidence type="ECO:0000259" key="11">
    <source>
        <dbReference type="PROSITE" id="PS50268"/>
    </source>
</evidence>
<dbReference type="PROSITE" id="PS00232">
    <property type="entry name" value="CADHERIN_1"/>
    <property type="match status" value="3"/>
</dbReference>
<feature type="transmembrane region" description="Helical" evidence="9">
    <location>
        <begin position="978"/>
        <end position="1003"/>
    </location>
</feature>
<feature type="domain" description="Cadherin" evidence="11">
    <location>
        <begin position="437"/>
        <end position="558"/>
    </location>
</feature>
<dbReference type="Gene3D" id="2.60.40.60">
    <property type="entry name" value="Cadherins"/>
    <property type="match status" value="7"/>
</dbReference>
<evidence type="ECO:0000256" key="6">
    <source>
        <dbReference type="ARBA" id="ARBA00023136"/>
    </source>
</evidence>
<keyword evidence="5 9" id="KW-1133">Transmembrane helix</keyword>
<dbReference type="InterPro" id="IPR020894">
    <property type="entry name" value="Cadherin_CS"/>
</dbReference>
<comment type="caution">
    <text evidence="12">The sequence shown here is derived from an EMBL/GenBank/DDBJ whole genome shotgun (WGS) entry which is preliminary data.</text>
</comment>
<evidence type="ECO:0000256" key="5">
    <source>
        <dbReference type="ARBA" id="ARBA00022989"/>
    </source>
</evidence>
<keyword evidence="3" id="KW-0677">Repeat</keyword>
<keyword evidence="10" id="KW-0732">Signal</keyword>
<dbReference type="Proteomes" id="UP001497525">
    <property type="component" value="Unassembled WGS sequence"/>
</dbReference>
<dbReference type="InterPro" id="IPR002126">
    <property type="entry name" value="Cadherin-like_dom"/>
</dbReference>
<feature type="domain" description="Cadherin" evidence="11">
    <location>
        <begin position="674"/>
        <end position="810"/>
    </location>
</feature>
<evidence type="ECO:0000256" key="10">
    <source>
        <dbReference type="SAM" id="SignalP"/>
    </source>
</evidence>
<evidence type="ECO:0000313" key="12">
    <source>
        <dbReference type="EMBL" id="CAL5132088.1"/>
    </source>
</evidence>
<dbReference type="PROSITE" id="PS50268">
    <property type="entry name" value="CADHERIN_2"/>
    <property type="match status" value="7"/>
</dbReference>
<dbReference type="FunFam" id="2.60.40.60:FF:000020">
    <property type="entry name" value="Dachsous cadherin-related 1b"/>
    <property type="match status" value="2"/>
</dbReference>
<evidence type="ECO:0000313" key="13">
    <source>
        <dbReference type="Proteomes" id="UP001497525"/>
    </source>
</evidence>
<dbReference type="GO" id="GO:0005886">
    <property type="term" value="C:plasma membrane"/>
    <property type="evidence" value="ECO:0007669"/>
    <property type="project" value="InterPro"/>
</dbReference>
<feature type="compositionally biased region" description="Basic and acidic residues" evidence="8">
    <location>
        <begin position="883"/>
        <end position="900"/>
    </location>
</feature>
<dbReference type="PANTHER" id="PTHR24026">
    <property type="entry name" value="FAT ATYPICAL CADHERIN-RELATED"/>
    <property type="match status" value="1"/>
</dbReference>
<proteinExistence type="predicted"/>
<evidence type="ECO:0000256" key="9">
    <source>
        <dbReference type="SAM" id="Phobius"/>
    </source>
</evidence>
<feature type="region of interest" description="Disordered" evidence="8">
    <location>
        <begin position="882"/>
        <end position="913"/>
    </location>
</feature>
<dbReference type="SMART" id="SM00112">
    <property type="entry name" value="CA"/>
    <property type="match status" value="6"/>
</dbReference>
<evidence type="ECO:0000256" key="3">
    <source>
        <dbReference type="ARBA" id="ARBA00022737"/>
    </source>
</evidence>
<name>A0AAV2T9U9_CALDB</name>
<gene>
    <name evidence="12" type="ORF">CDAUBV1_LOCUS4600</name>
</gene>
<dbReference type="PANTHER" id="PTHR24026:SF133">
    <property type="entry name" value="CADHERIN-RELATED FAMILY MEMBER 2"/>
    <property type="match status" value="1"/>
</dbReference>
<feature type="domain" description="Cadherin" evidence="11">
    <location>
        <begin position="815"/>
        <end position="954"/>
    </location>
</feature>
<evidence type="ECO:0000256" key="2">
    <source>
        <dbReference type="ARBA" id="ARBA00022692"/>
    </source>
</evidence>
<protein>
    <recommendedName>
        <fullName evidence="11">Cadherin domain-containing protein</fullName>
    </recommendedName>
</protein>
<organism evidence="12 13">
    <name type="scientific">Calicophoron daubneyi</name>
    <name type="common">Rumen fluke</name>
    <name type="synonym">Paramphistomum daubneyi</name>
    <dbReference type="NCBI Taxonomy" id="300641"/>
    <lineage>
        <taxon>Eukaryota</taxon>
        <taxon>Metazoa</taxon>
        <taxon>Spiralia</taxon>
        <taxon>Lophotrochozoa</taxon>
        <taxon>Platyhelminthes</taxon>
        <taxon>Trematoda</taxon>
        <taxon>Digenea</taxon>
        <taxon>Plagiorchiida</taxon>
        <taxon>Pronocephalata</taxon>
        <taxon>Paramphistomoidea</taxon>
        <taxon>Paramphistomidae</taxon>
        <taxon>Calicophoron</taxon>
    </lineage>
</organism>
<dbReference type="EMBL" id="CAXLJL010000112">
    <property type="protein sequence ID" value="CAL5132088.1"/>
    <property type="molecule type" value="Genomic_DNA"/>
</dbReference>
<dbReference type="SUPFAM" id="SSF49313">
    <property type="entry name" value="Cadherin-like"/>
    <property type="match status" value="6"/>
</dbReference>
<keyword evidence="4 7" id="KW-0106">Calcium</keyword>
<feature type="domain" description="Cadherin" evidence="11">
    <location>
        <begin position="207"/>
        <end position="317"/>
    </location>
</feature>
<dbReference type="Pfam" id="PF00028">
    <property type="entry name" value="Cadherin"/>
    <property type="match status" value="3"/>
</dbReference>
<reference evidence="12" key="1">
    <citation type="submission" date="2024-06" db="EMBL/GenBank/DDBJ databases">
        <authorList>
            <person name="Liu X."/>
            <person name="Lenzi L."/>
            <person name="Haldenby T S."/>
            <person name="Uol C."/>
        </authorList>
    </citation>
    <scope>NUCLEOTIDE SEQUENCE</scope>
</reference>
<feature type="chain" id="PRO_5043517161" description="Cadherin domain-containing protein" evidence="10">
    <location>
        <begin position="26"/>
        <end position="1243"/>
    </location>
</feature>
<accession>A0AAV2T9U9</accession>
<feature type="domain" description="Cadherin" evidence="11">
    <location>
        <begin position="559"/>
        <end position="674"/>
    </location>
</feature>
<dbReference type="InterPro" id="IPR015919">
    <property type="entry name" value="Cadherin-like_sf"/>
</dbReference>
<dbReference type="AlphaFoldDB" id="A0AAV2T9U9"/>
<evidence type="ECO:0000256" key="8">
    <source>
        <dbReference type="SAM" id="MobiDB-lite"/>
    </source>
</evidence>
<keyword evidence="6 9" id="KW-0472">Membrane</keyword>
<evidence type="ECO:0000256" key="7">
    <source>
        <dbReference type="PROSITE-ProRule" id="PRU00043"/>
    </source>
</evidence>
<sequence>MGAFSTLCTVLHYSLLSVFITNAGAVETIHSVIYDLADETPAAALIGNLADSLAAQKLSSDISFVLMTSNKFQYLSDFFRLSSNGDLVTLRPIDRDNTNEICGPLACCQLVVCQIEANVIATREHKKTGQLVKGTPVEHNEHYSSRSSSDQISISLLIRINDANDNAPRFLPARIDEDVGMIGSSTHYFNIYVREGETSKPEPLPVAVDADSQANGIIEYRFQQLTANGLPDQDPKFELNTLNSANKHAQDRLPVEVDMPKTTTPELVQIRQLDYENESERQIKAVLTAIDGGQPALTGTLSLVINLLDINDNSPRFIHSQAESPILIPENSTFQDKPIYTVKAVDADSGENGQVTYAFSPLASADVISKFSIEPSTGAIRVKYPLDYEVYSERQFVLPIVARDSGSPHFSTTTSVFIKLQDINDNAPTLVVQENNTIPEGEYLTKPVIKFYIKDEDEVSHGKVKCQLANLTADYLLDSDLIAGEKFLRLHAVSDTVFFVFVKTILDYETTPRASLLIDCTDSAEMSSDAKYGVIKPLTYRIEVTAAVKDRNDNAPHFEKTEYNAKFEEHAPEGTVVAQVHAVDADSGEFGHLVYLLGTVSSDPLKATLSNQIQRTFIVDPSNGQIKVAQPSLLDRELVDTFHVQIIAKDKGGLSASVTVNFQLTDINDCPPTLAGLSEFTLEENQRVDTVIGRIHYIDRDQGKNAKIHLLPWTHTGTEVDKYIRLTMDTNFRYATPSNGSDIRTRANELIGEGEVRALLVSQMPVDRESYATIFFQVLAFDEGEPSNTVTTTFTIQITDQNDNAPVPIFPLLDTTVGYNPPIYENSPYGSHVTQLRASDPDQGENGTVLYKLREGTNGSEIFQLNETTGELLTAWIPRKHEKPKDASLKQSEQKSAKIEKNKRKLSESGLPRQPSSGVYLLEIILTDGGRQANRRENRFFVYVGPENPNLPQTKTHVNSEYSQTEIEGYHIEPSGRLIVMMLVVLGILLLASVITAVFWVTLHRRSKKPGNMNENPTAKTHYNPMVTKYEPSSFADLTFVGYANEQQTDSCHSETGHPAPIVVGSYVRPNSQSYSPTLCRTQMHEPLNSLSSFTFTLPTISTHSSQRPPLFDQFNTYSRASPITFSYSESPYIDREKVGSPNGHLFGLRTLPSYSNNNMNEKSGISSGTSPPATVSSANHFMDHPYGTTRESSVPEHSLVGAHDHTVYPSYDPMPFKTQTYEPPSYCYQTHSMHLDEGQKNG</sequence>
<evidence type="ECO:0000256" key="4">
    <source>
        <dbReference type="ARBA" id="ARBA00022837"/>
    </source>
</evidence>
<feature type="domain" description="Cadherin" evidence="11">
    <location>
        <begin position="320"/>
        <end position="430"/>
    </location>
</feature>
<feature type="domain" description="Cadherin" evidence="11">
    <location>
        <begin position="50"/>
        <end position="170"/>
    </location>
</feature>
<dbReference type="GO" id="GO:0005509">
    <property type="term" value="F:calcium ion binding"/>
    <property type="evidence" value="ECO:0007669"/>
    <property type="project" value="UniProtKB-UniRule"/>
</dbReference>